<evidence type="ECO:0000256" key="13">
    <source>
        <dbReference type="SAM" id="Phobius"/>
    </source>
</evidence>
<accession>C6PVD2</accession>
<dbReference type="Proteomes" id="UP000004198">
    <property type="component" value="Unassembled WGS sequence"/>
</dbReference>
<comment type="function">
    <text evidence="10">F(1)F(0) ATP synthase produces ATP from ADP in the presence of a proton or sodium gradient. F-type ATPases consist of two structural domains, F(1) containing the extramembraneous catalytic core and F(0) containing the membrane proton channel, linked together by a central stalk and a peripheral stalk. During catalysis, ATP synthesis in the catalytic domain of F(1) is coupled via a rotary mechanism of the central stalk subunits to proton translocation.</text>
</comment>
<comment type="similarity">
    <text evidence="1 12">Belongs to the ATPase B chain family.</text>
</comment>
<evidence type="ECO:0000256" key="1">
    <source>
        <dbReference type="ARBA" id="ARBA00005513"/>
    </source>
</evidence>
<dbReference type="Pfam" id="PF00430">
    <property type="entry name" value="ATP-synt_B"/>
    <property type="match status" value="1"/>
</dbReference>
<dbReference type="EMBL" id="ACVI01000044">
    <property type="protein sequence ID" value="EET86774.1"/>
    <property type="molecule type" value="Genomic_DNA"/>
</dbReference>
<evidence type="ECO:0000256" key="9">
    <source>
        <dbReference type="ARBA" id="ARBA00023310"/>
    </source>
</evidence>
<keyword evidence="15" id="KW-1185">Reference proteome</keyword>
<protein>
    <submittedName>
        <fullName evidence="14">F0F1 ATP synthase subunit B</fullName>
    </submittedName>
</protein>
<keyword evidence="3 12" id="KW-0138">CF(0)</keyword>
<keyword evidence="7 12" id="KW-0406">Ion transport</keyword>
<evidence type="ECO:0000256" key="6">
    <source>
        <dbReference type="ARBA" id="ARBA00022989"/>
    </source>
</evidence>
<name>C6PVD2_9CLOT</name>
<dbReference type="GO" id="GO:0045259">
    <property type="term" value="C:proton-transporting ATP synthase complex"/>
    <property type="evidence" value="ECO:0007669"/>
    <property type="project" value="UniProtKB-KW"/>
</dbReference>
<comment type="subcellular location">
    <subcellularLocation>
        <location evidence="11">Endomembrane system</location>
        <topology evidence="11">Single-pass membrane protein</topology>
    </subcellularLocation>
</comment>
<dbReference type="CDD" id="cd06503">
    <property type="entry name" value="ATP-synt_Fo_b"/>
    <property type="match status" value="1"/>
</dbReference>
<keyword evidence="9" id="KW-0066">ATP synthesis</keyword>
<comment type="caution">
    <text evidence="14">The sequence shown here is derived from an EMBL/GenBank/DDBJ whole genome shotgun (WGS) entry which is preliminary data.</text>
</comment>
<evidence type="ECO:0000256" key="7">
    <source>
        <dbReference type="ARBA" id="ARBA00023065"/>
    </source>
</evidence>
<dbReference type="eggNOG" id="COG0711">
    <property type="taxonomic scope" value="Bacteria"/>
</dbReference>
<keyword evidence="5 12" id="KW-0375">Hydrogen ion transport</keyword>
<evidence type="ECO:0000256" key="3">
    <source>
        <dbReference type="ARBA" id="ARBA00022547"/>
    </source>
</evidence>
<dbReference type="GO" id="GO:0046961">
    <property type="term" value="F:proton-transporting ATPase activity, rotational mechanism"/>
    <property type="evidence" value="ECO:0007669"/>
    <property type="project" value="TreeGrafter"/>
</dbReference>
<dbReference type="PANTHER" id="PTHR33445:SF1">
    <property type="entry name" value="ATP SYNTHASE SUBUNIT B"/>
    <property type="match status" value="1"/>
</dbReference>
<evidence type="ECO:0000256" key="5">
    <source>
        <dbReference type="ARBA" id="ARBA00022781"/>
    </source>
</evidence>
<evidence type="ECO:0000256" key="12">
    <source>
        <dbReference type="RuleBase" id="RU003848"/>
    </source>
</evidence>
<evidence type="ECO:0000256" key="8">
    <source>
        <dbReference type="ARBA" id="ARBA00023136"/>
    </source>
</evidence>
<evidence type="ECO:0000256" key="2">
    <source>
        <dbReference type="ARBA" id="ARBA00022448"/>
    </source>
</evidence>
<reference evidence="14 15" key="1">
    <citation type="submission" date="2009-06" db="EMBL/GenBank/DDBJ databases">
        <title>The draft genome of Clostridium carboxidivorans P7.</title>
        <authorList>
            <consortium name="US DOE Joint Genome Institute (JGI-PGF)"/>
            <person name="Lucas S."/>
            <person name="Copeland A."/>
            <person name="Lapidus A."/>
            <person name="Glavina del Rio T."/>
            <person name="Tice H."/>
            <person name="Bruce D."/>
            <person name="Goodwin L."/>
            <person name="Pitluck S."/>
            <person name="Larimer F."/>
            <person name="Land M.L."/>
            <person name="Hauser L."/>
            <person name="Hemme C.L."/>
        </authorList>
    </citation>
    <scope>NUCLEOTIDE SEQUENCE [LARGE SCALE GENOMIC DNA]</scope>
    <source>
        <strain evidence="14 15">P7</strain>
    </source>
</reference>
<dbReference type="GO" id="GO:0015986">
    <property type="term" value="P:proton motive force-driven ATP synthesis"/>
    <property type="evidence" value="ECO:0007669"/>
    <property type="project" value="InterPro"/>
</dbReference>
<dbReference type="InterPro" id="IPR002146">
    <property type="entry name" value="ATP_synth_b/b'su_bac/chlpt"/>
</dbReference>
<evidence type="ECO:0000256" key="4">
    <source>
        <dbReference type="ARBA" id="ARBA00022692"/>
    </source>
</evidence>
<sequence>MRFNMEINIGRVVITIINFIILYLILKHFFFKTVDDTITNRQNEIDFKIKSTNENEQKSKQLVLQHEELLKSSRQEGKGIVEEYKK</sequence>
<gene>
    <name evidence="14" type="ORF">CcarbDRAFT_2749</name>
</gene>
<dbReference type="AlphaFoldDB" id="C6PVD2"/>
<dbReference type="PANTHER" id="PTHR33445">
    <property type="entry name" value="ATP SYNTHASE SUBUNIT B', CHLOROPLASTIC"/>
    <property type="match status" value="1"/>
</dbReference>
<keyword evidence="6 13" id="KW-1133">Transmembrane helix</keyword>
<dbReference type="InterPro" id="IPR050059">
    <property type="entry name" value="ATP_synthase_B_chain"/>
</dbReference>
<keyword evidence="4 12" id="KW-0812">Transmembrane</keyword>
<dbReference type="STRING" id="536227.Ccar_21735"/>
<proteinExistence type="inferred from homology"/>
<evidence type="ECO:0000313" key="15">
    <source>
        <dbReference type="Proteomes" id="UP000004198"/>
    </source>
</evidence>
<keyword evidence="2 12" id="KW-0813">Transport</keyword>
<keyword evidence="8 13" id="KW-0472">Membrane</keyword>
<feature type="transmembrane region" description="Helical" evidence="13">
    <location>
        <begin position="12"/>
        <end position="31"/>
    </location>
</feature>
<evidence type="ECO:0000313" key="14">
    <source>
        <dbReference type="EMBL" id="EET86774.1"/>
    </source>
</evidence>
<evidence type="ECO:0000256" key="10">
    <source>
        <dbReference type="ARBA" id="ARBA00025198"/>
    </source>
</evidence>
<evidence type="ECO:0000256" key="11">
    <source>
        <dbReference type="ARBA" id="ARBA00037847"/>
    </source>
</evidence>
<dbReference type="GO" id="GO:0012505">
    <property type="term" value="C:endomembrane system"/>
    <property type="evidence" value="ECO:0007669"/>
    <property type="project" value="UniProtKB-SubCell"/>
</dbReference>
<organism evidence="14 15">
    <name type="scientific">Clostridium carboxidivorans P7</name>
    <dbReference type="NCBI Taxonomy" id="536227"/>
    <lineage>
        <taxon>Bacteria</taxon>
        <taxon>Bacillati</taxon>
        <taxon>Bacillota</taxon>
        <taxon>Clostridia</taxon>
        <taxon>Eubacteriales</taxon>
        <taxon>Clostridiaceae</taxon>
        <taxon>Clostridium</taxon>
    </lineage>
</organism>